<dbReference type="AlphaFoldDB" id="A0A1I5BW12"/>
<protein>
    <submittedName>
        <fullName evidence="5">OstA-like protein</fullName>
    </submittedName>
</protein>
<evidence type="ECO:0000259" key="4">
    <source>
        <dbReference type="Pfam" id="PF13100"/>
    </source>
</evidence>
<feature type="compositionally biased region" description="Acidic residues" evidence="2">
    <location>
        <begin position="614"/>
        <end position="623"/>
    </location>
</feature>
<dbReference type="Gene3D" id="2.60.450.10">
    <property type="entry name" value="Lipopolysaccharide (LPS) transport protein A like domain"/>
    <property type="match status" value="2"/>
</dbReference>
<organism evidence="5 6">
    <name type="scientific">Salegentibacter flavus</name>
    <dbReference type="NCBI Taxonomy" id="287099"/>
    <lineage>
        <taxon>Bacteria</taxon>
        <taxon>Pseudomonadati</taxon>
        <taxon>Bacteroidota</taxon>
        <taxon>Flavobacteriia</taxon>
        <taxon>Flavobacteriales</taxon>
        <taxon>Flavobacteriaceae</taxon>
        <taxon>Salegentibacter</taxon>
    </lineage>
</organism>
<sequence length="623" mass="71678">MKNFFIYFFIAFLSAGTLHAQEGRKIDYTSDRTLKNEERYPGAIILGKVENQVYFIHEGIEIWCDQAIHYDQDNFFKAYGNVRMQQGDTVKMQSDYAEYNGNTQFAFASGKVKMERPQTTLETDSLFFDRKKQQAYYRSGGKVTDTASVLTSNIGRYFLEEDKYSFVSEVVLTNPEYVINSEQLDFYSDSGHAYLYGPTTIESETSTVYCERGFYDTRGDTGYFVKNSRIDYNNRRVEGDSLFFNRNTNFASATNNIKVTDTINKSLVTGHYAEVFRDRDSVFITKRAVAASVQDNDSLFIHGDTIMITGKADHRVIRGYYDVRLFKSDMSGKSDSIYTDQATGLTKLINISEGPVTSITARRSPILWSGESQMTGDTIHLQSNVETEKLDSLRVFNNAFLIQKDSIKGYNQVKGQDLVGLFEDNELFQVDINKNTETLYYSRNSEQELIGINKTLSSSIRILMNERQIDDIYYYQNVDGTLTPEEDFPINARQLTGFNWRGEERLLSKEDLFKGKPAPKLTPIRGIPLPEEAEEFFEEREEDDLLLNENSRLRPEDLQNKKDTTATDQDSLRLPERFQDKETDSATTRRDSIPAPDYKKKEEELLEELKEQNQQEEEGGEDN</sequence>
<feature type="compositionally biased region" description="Acidic residues" evidence="2">
    <location>
        <begin position="535"/>
        <end position="546"/>
    </location>
</feature>
<reference evidence="5 6" key="1">
    <citation type="submission" date="2016-10" db="EMBL/GenBank/DDBJ databases">
        <authorList>
            <person name="de Groot N.N."/>
        </authorList>
    </citation>
    <scope>NUCLEOTIDE SEQUENCE [LARGE SCALE GENOMIC DNA]</scope>
    <source>
        <strain evidence="5 6">DSM 17794</strain>
    </source>
</reference>
<proteinExistence type="predicted"/>
<evidence type="ECO:0000256" key="1">
    <source>
        <dbReference type="ARBA" id="ARBA00023237"/>
    </source>
</evidence>
<dbReference type="Pfam" id="PF13100">
    <property type="entry name" value="OstA_2"/>
    <property type="match status" value="1"/>
</dbReference>
<dbReference type="PANTHER" id="PTHR30189">
    <property type="entry name" value="LPS-ASSEMBLY PROTEIN"/>
    <property type="match status" value="1"/>
</dbReference>
<dbReference type="GO" id="GO:0009279">
    <property type="term" value="C:cell outer membrane"/>
    <property type="evidence" value="ECO:0007669"/>
    <property type="project" value="TreeGrafter"/>
</dbReference>
<feature type="chain" id="PRO_5011464840" evidence="3">
    <location>
        <begin position="21"/>
        <end position="623"/>
    </location>
</feature>
<evidence type="ECO:0000256" key="3">
    <source>
        <dbReference type="SAM" id="SignalP"/>
    </source>
</evidence>
<feature type="domain" description="Organic solvent tolerance-like N-terminal" evidence="4">
    <location>
        <begin position="49"/>
        <end position="182"/>
    </location>
</feature>
<evidence type="ECO:0000313" key="5">
    <source>
        <dbReference type="EMBL" id="SFN78999.1"/>
    </source>
</evidence>
<dbReference type="PANTHER" id="PTHR30189:SF1">
    <property type="entry name" value="LPS-ASSEMBLY PROTEIN LPTD"/>
    <property type="match status" value="1"/>
</dbReference>
<keyword evidence="1" id="KW-0998">Cell outer membrane</keyword>
<dbReference type="InterPro" id="IPR005653">
    <property type="entry name" value="OstA-like_N"/>
</dbReference>
<dbReference type="RefSeq" id="WP_245760444.1">
    <property type="nucleotide sequence ID" value="NZ_FOVL01000017.1"/>
</dbReference>
<keyword evidence="3" id="KW-0732">Signal</keyword>
<dbReference type="EMBL" id="FOVL01000017">
    <property type="protein sequence ID" value="SFN78999.1"/>
    <property type="molecule type" value="Genomic_DNA"/>
</dbReference>
<gene>
    <name evidence="5" type="ORF">SAMN05660413_02586</name>
</gene>
<keyword evidence="6" id="KW-1185">Reference proteome</keyword>
<name>A0A1I5BW12_9FLAO</name>
<dbReference type="InterPro" id="IPR050218">
    <property type="entry name" value="LptD"/>
</dbReference>
<dbReference type="GO" id="GO:1990351">
    <property type="term" value="C:transporter complex"/>
    <property type="evidence" value="ECO:0007669"/>
    <property type="project" value="TreeGrafter"/>
</dbReference>
<feature type="region of interest" description="Disordered" evidence="2">
    <location>
        <begin position="535"/>
        <end position="623"/>
    </location>
</feature>
<evidence type="ECO:0000313" key="6">
    <source>
        <dbReference type="Proteomes" id="UP000199153"/>
    </source>
</evidence>
<evidence type="ECO:0000256" key="2">
    <source>
        <dbReference type="SAM" id="MobiDB-lite"/>
    </source>
</evidence>
<keyword evidence="1" id="KW-0472">Membrane</keyword>
<accession>A0A1I5BW12</accession>
<dbReference type="Proteomes" id="UP000199153">
    <property type="component" value="Unassembled WGS sequence"/>
</dbReference>
<feature type="signal peptide" evidence="3">
    <location>
        <begin position="1"/>
        <end position="20"/>
    </location>
</feature>
<feature type="compositionally biased region" description="Basic and acidic residues" evidence="2">
    <location>
        <begin position="551"/>
        <end position="613"/>
    </location>
</feature>
<dbReference type="STRING" id="287099.SAMN05660413_02586"/>